<dbReference type="Proteomes" id="UP000652761">
    <property type="component" value="Unassembled WGS sequence"/>
</dbReference>
<accession>A0A843WI55</accession>
<dbReference type="OrthoDB" id="2012063at2759"/>
<organism evidence="2 3">
    <name type="scientific">Colocasia esculenta</name>
    <name type="common">Wild taro</name>
    <name type="synonym">Arum esculentum</name>
    <dbReference type="NCBI Taxonomy" id="4460"/>
    <lineage>
        <taxon>Eukaryota</taxon>
        <taxon>Viridiplantae</taxon>
        <taxon>Streptophyta</taxon>
        <taxon>Embryophyta</taxon>
        <taxon>Tracheophyta</taxon>
        <taxon>Spermatophyta</taxon>
        <taxon>Magnoliopsida</taxon>
        <taxon>Liliopsida</taxon>
        <taxon>Araceae</taxon>
        <taxon>Aroideae</taxon>
        <taxon>Colocasieae</taxon>
        <taxon>Colocasia</taxon>
    </lineage>
</organism>
<dbReference type="PANTHER" id="PTHR31656">
    <property type="entry name" value="ROOT CAP DOMAIN-CONTAINING PROTEIN"/>
    <property type="match status" value="1"/>
</dbReference>
<protein>
    <submittedName>
        <fullName evidence="2">Uncharacterized protein</fullName>
    </submittedName>
</protein>
<sequence length="507" mass="56432">MSSRLRERVVLTSMIVRPVIYQQVIEAQSADVELAYVLQMPEVELDEDSEPSDHSMQFCHLAIGTVGTSVNLDNVKAAEQPSTSSHFDCSPHLRPLCYSFLRGELERSFGKVCEVFYLVGGEFSPLISVFFLGMAFFLRGGDIFSDLSASPFLTASLYVVLVPFRGTRSGTVVQPDYGNCGYFSSASHSDGRYGADRDNATSTCMRRDMTCGSGTENARGVEKDRDKTGTEIATAYLSHLECDKWTVATRPRRRHIGLSRSGGPKHECDGKGSGCYDPRFVGGDGVMFYFHGRKGEHFTLVSDTRFQINARFIGLRPAGRSRDFTWIQALSFMFGSHHFTVDAVQAERWDDAVDHLQFVYDGEPLELPEGHRSSWRSPDGLLTVERTGRTNSVTVKLEGMAEALLTVVPVTEEDDMIHKYQKPSNDCLAHMEVQFRFQELSAKVEGVLGRTYQLDYVNPAKRGVAMPVLGGEDKYWTPSLLSPQCSECVFTPAGTETSMIIRQIAEN</sequence>
<keyword evidence="1" id="KW-1133">Transmembrane helix</keyword>
<keyword evidence="1" id="KW-0812">Transmembrane</keyword>
<keyword evidence="1" id="KW-0472">Membrane</keyword>
<keyword evidence="3" id="KW-1185">Reference proteome</keyword>
<dbReference type="AlphaFoldDB" id="A0A843WI55"/>
<evidence type="ECO:0000256" key="1">
    <source>
        <dbReference type="SAM" id="Phobius"/>
    </source>
</evidence>
<evidence type="ECO:0000313" key="3">
    <source>
        <dbReference type="Proteomes" id="UP000652761"/>
    </source>
</evidence>
<dbReference type="EMBL" id="NMUH01003090">
    <property type="protein sequence ID" value="MQM03754.1"/>
    <property type="molecule type" value="Genomic_DNA"/>
</dbReference>
<gene>
    <name evidence="2" type="ORF">Taro_036534</name>
</gene>
<evidence type="ECO:0000313" key="2">
    <source>
        <dbReference type="EMBL" id="MQM03754.1"/>
    </source>
</evidence>
<proteinExistence type="predicted"/>
<name>A0A843WI55_COLES</name>
<reference evidence="2" key="1">
    <citation type="submission" date="2017-07" db="EMBL/GenBank/DDBJ databases">
        <title>Taro Niue Genome Assembly and Annotation.</title>
        <authorList>
            <person name="Atibalentja N."/>
            <person name="Keating K."/>
            <person name="Fields C.J."/>
        </authorList>
    </citation>
    <scope>NUCLEOTIDE SEQUENCE</scope>
    <source>
        <strain evidence="2">Niue_2</strain>
        <tissue evidence="2">Leaf</tissue>
    </source>
</reference>
<dbReference type="InterPro" id="IPR009646">
    <property type="entry name" value="Root_cap"/>
</dbReference>
<comment type="caution">
    <text evidence="2">The sequence shown here is derived from an EMBL/GenBank/DDBJ whole genome shotgun (WGS) entry which is preliminary data.</text>
</comment>
<feature type="transmembrane region" description="Helical" evidence="1">
    <location>
        <begin position="115"/>
        <end position="137"/>
    </location>
</feature>
<dbReference type="Pfam" id="PF06830">
    <property type="entry name" value="Root_cap"/>
    <property type="match status" value="1"/>
</dbReference>